<reference evidence="1 2" key="1">
    <citation type="submission" date="2021-01" db="EMBL/GenBank/DDBJ databases">
        <title>Whole genome shotgun sequence of Plantactinospora endophytica NBRC 110450.</title>
        <authorList>
            <person name="Komaki H."/>
            <person name="Tamura T."/>
        </authorList>
    </citation>
    <scope>NUCLEOTIDE SEQUENCE [LARGE SCALE GENOMIC DNA]</scope>
    <source>
        <strain evidence="1 2">NBRC 110450</strain>
    </source>
</reference>
<dbReference type="RefSeq" id="WP_203864501.1">
    <property type="nucleotide sequence ID" value="NZ_BONW01000002.1"/>
</dbReference>
<dbReference type="PANTHER" id="PTHR34387:SF1">
    <property type="entry name" value="PERIPLASMIC IMMUNOGENIC PROTEIN"/>
    <property type="match status" value="1"/>
</dbReference>
<dbReference type="InterPro" id="IPR007497">
    <property type="entry name" value="SIMPL/DUF541"/>
</dbReference>
<dbReference type="InterPro" id="IPR052022">
    <property type="entry name" value="26kDa_periplasmic_antigen"/>
</dbReference>
<evidence type="ECO:0008006" key="3">
    <source>
        <dbReference type="Google" id="ProtNLM"/>
    </source>
</evidence>
<protein>
    <recommendedName>
        <fullName evidence="3">SIMPL domain-containing protein</fullName>
    </recommendedName>
</protein>
<dbReference type="Gene3D" id="3.30.110.170">
    <property type="entry name" value="Protein of unknown function (DUF541), domain 1"/>
    <property type="match status" value="1"/>
</dbReference>
<proteinExistence type="predicted"/>
<comment type="caution">
    <text evidence="1">The sequence shown here is derived from an EMBL/GenBank/DDBJ whole genome shotgun (WGS) entry which is preliminary data.</text>
</comment>
<dbReference type="PANTHER" id="PTHR34387">
    <property type="entry name" value="SLR1258 PROTEIN"/>
    <property type="match status" value="1"/>
</dbReference>
<dbReference type="EMBL" id="BONW01000002">
    <property type="protein sequence ID" value="GIG85836.1"/>
    <property type="molecule type" value="Genomic_DNA"/>
</dbReference>
<dbReference type="Gene3D" id="3.30.70.2970">
    <property type="entry name" value="Protein of unknown function (DUF541), domain 2"/>
    <property type="match status" value="1"/>
</dbReference>
<keyword evidence="2" id="KW-1185">Reference proteome</keyword>
<evidence type="ECO:0000313" key="1">
    <source>
        <dbReference type="EMBL" id="GIG85836.1"/>
    </source>
</evidence>
<dbReference type="Pfam" id="PF04402">
    <property type="entry name" value="SIMPL"/>
    <property type="match status" value="1"/>
</dbReference>
<organism evidence="1 2">
    <name type="scientific">Plantactinospora endophytica</name>
    <dbReference type="NCBI Taxonomy" id="673535"/>
    <lineage>
        <taxon>Bacteria</taxon>
        <taxon>Bacillati</taxon>
        <taxon>Actinomycetota</taxon>
        <taxon>Actinomycetes</taxon>
        <taxon>Micromonosporales</taxon>
        <taxon>Micromonosporaceae</taxon>
        <taxon>Plantactinospora</taxon>
    </lineage>
</organism>
<sequence length="230" mass="24688">MTEQPFVLVRGEVVREVPPEVARFSVTVAARDKDRPAALSRLAERSAAVRVLIDGYGDAIERRETGDLWVRPELKRSGEKVTGYAGSATTTVTVTDFGVLGELMLRLADQDQTTVAGPWWELRPTSPAHREARRAAVAEAITRAREYADALGAEVTGLLHLSDAGLTAQPVMMTRAAHTMGYRAAGGAPPELELDPQVQTVHATVEARFAITPPILTGGQMPVRDTAAPG</sequence>
<accession>A0ABQ4DTQ8</accession>
<evidence type="ECO:0000313" key="2">
    <source>
        <dbReference type="Proteomes" id="UP000646749"/>
    </source>
</evidence>
<gene>
    <name evidence="1" type="ORF">Pen02_07720</name>
</gene>
<dbReference type="Proteomes" id="UP000646749">
    <property type="component" value="Unassembled WGS sequence"/>
</dbReference>
<name>A0ABQ4DTQ8_9ACTN</name>